<keyword evidence="2" id="KW-1185">Reference proteome</keyword>
<sequence>MTSRYSSEPRHWNEAHATFYGGSDATGTMDGACRYGNLYSQGYVSNTAALVTVLFKNGAACGGCYEIKCWNNTQWYNPGNSSVFITPTKLCPPNDAFPNDNGGWCNIPQEHFDMSQPAFSQIGFWRAVIVPVLYRRVLCHMDGGMRFTINGNRWFNLVLVSNVGGMGDISDSWECDTVLVGQSLSFQVTTAEGMQITSDNVAL</sequence>
<dbReference type="EMBL" id="CM055092">
    <property type="protein sequence ID" value="KAJ7568513.1"/>
    <property type="molecule type" value="Genomic_DNA"/>
</dbReference>
<reference evidence="2" key="1">
    <citation type="journal article" date="2024" name="Proc. Natl. Acad. Sci. U.S.A.">
        <title>Extraordinary preservation of gene collinearity over three hundred million years revealed in homosporous lycophytes.</title>
        <authorList>
            <person name="Li C."/>
            <person name="Wickell D."/>
            <person name="Kuo L.Y."/>
            <person name="Chen X."/>
            <person name="Nie B."/>
            <person name="Liao X."/>
            <person name="Peng D."/>
            <person name="Ji J."/>
            <person name="Jenkins J."/>
            <person name="Williams M."/>
            <person name="Shu S."/>
            <person name="Plott C."/>
            <person name="Barry K."/>
            <person name="Rajasekar S."/>
            <person name="Grimwood J."/>
            <person name="Han X."/>
            <person name="Sun S."/>
            <person name="Hou Z."/>
            <person name="He W."/>
            <person name="Dai G."/>
            <person name="Sun C."/>
            <person name="Schmutz J."/>
            <person name="Leebens-Mack J.H."/>
            <person name="Li F.W."/>
            <person name="Wang L."/>
        </authorList>
    </citation>
    <scope>NUCLEOTIDE SEQUENCE [LARGE SCALE GENOMIC DNA]</scope>
    <source>
        <strain evidence="2">cv. PW_Plant_1</strain>
    </source>
</reference>
<evidence type="ECO:0000313" key="1">
    <source>
        <dbReference type="EMBL" id="KAJ7568513.1"/>
    </source>
</evidence>
<name>A0ACC2EPW0_DIPCM</name>
<evidence type="ECO:0000313" key="2">
    <source>
        <dbReference type="Proteomes" id="UP001162992"/>
    </source>
</evidence>
<dbReference type="Proteomes" id="UP001162992">
    <property type="component" value="Chromosome 1"/>
</dbReference>
<gene>
    <name evidence="1" type="ORF">O6H91_01G035700</name>
</gene>
<protein>
    <submittedName>
        <fullName evidence="1">Uncharacterized protein</fullName>
    </submittedName>
</protein>
<accession>A0ACC2EPW0</accession>
<proteinExistence type="predicted"/>
<organism evidence="1 2">
    <name type="scientific">Diphasiastrum complanatum</name>
    <name type="common">Issler's clubmoss</name>
    <name type="synonym">Lycopodium complanatum</name>
    <dbReference type="NCBI Taxonomy" id="34168"/>
    <lineage>
        <taxon>Eukaryota</taxon>
        <taxon>Viridiplantae</taxon>
        <taxon>Streptophyta</taxon>
        <taxon>Embryophyta</taxon>
        <taxon>Tracheophyta</taxon>
        <taxon>Lycopodiopsida</taxon>
        <taxon>Lycopodiales</taxon>
        <taxon>Lycopodiaceae</taxon>
        <taxon>Lycopodioideae</taxon>
        <taxon>Diphasiastrum</taxon>
    </lineage>
</organism>
<comment type="caution">
    <text evidence="1">The sequence shown here is derived from an EMBL/GenBank/DDBJ whole genome shotgun (WGS) entry which is preliminary data.</text>
</comment>